<feature type="transmembrane region" description="Helical" evidence="6">
    <location>
        <begin position="274"/>
        <end position="291"/>
    </location>
</feature>
<dbReference type="EMBL" id="FWWY01000001">
    <property type="protein sequence ID" value="SMC06962.1"/>
    <property type="molecule type" value="Genomic_DNA"/>
</dbReference>
<dbReference type="RefSeq" id="WP_084661697.1">
    <property type="nucleotide sequence ID" value="NZ_FWWY01000001.1"/>
</dbReference>
<evidence type="ECO:0000256" key="6">
    <source>
        <dbReference type="SAM" id="Phobius"/>
    </source>
</evidence>
<evidence type="ECO:0000256" key="1">
    <source>
        <dbReference type="ARBA" id="ARBA00004651"/>
    </source>
</evidence>
<feature type="transmembrane region" description="Helical" evidence="6">
    <location>
        <begin position="337"/>
        <end position="358"/>
    </location>
</feature>
<dbReference type="InterPro" id="IPR036259">
    <property type="entry name" value="MFS_trans_sf"/>
</dbReference>
<accession>A0A1W1WL97</accession>
<feature type="transmembrane region" description="Helical" evidence="6">
    <location>
        <begin position="41"/>
        <end position="60"/>
    </location>
</feature>
<evidence type="ECO:0000256" key="3">
    <source>
        <dbReference type="ARBA" id="ARBA00022692"/>
    </source>
</evidence>
<keyword evidence="5 6" id="KW-0472">Membrane</keyword>
<dbReference type="Gene3D" id="1.20.1250.20">
    <property type="entry name" value="MFS general substrate transporter like domains"/>
    <property type="match status" value="1"/>
</dbReference>
<dbReference type="AlphaFoldDB" id="A0A1W1WL97"/>
<reference evidence="8" key="1">
    <citation type="submission" date="2017-04" db="EMBL/GenBank/DDBJ databases">
        <authorList>
            <person name="Varghese N."/>
            <person name="Submissions S."/>
        </authorList>
    </citation>
    <scope>NUCLEOTIDE SEQUENCE [LARGE SCALE GENOMIC DNA]</scope>
    <source>
        <strain evidence="8">DSM 9293</strain>
    </source>
</reference>
<gene>
    <name evidence="7" type="ORF">SAMN00768000_3125</name>
</gene>
<comment type="subcellular location">
    <subcellularLocation>
        <location evidence="1">Cell membrane</location>
        <topology evidence="1">Multi-pass membrane protein</topology>
    </subcellularLocation>
</comment>
<evidence type="ECO:0000313" key="7">
    <source>
        <dbReference type="EMBL" id="SMC06962.1"/>
    </source>
</evidence>
<protein>
    <submittedName>
        <fullName evidence="7">Major facilitator superfamily MFS_1</fullName>
    </submittedName>
</protein>
<keyword evidence="4 6" id="KW-1133">Transmembrane helix</keyword>
<evidence type="ECO:0000256" key="5">
    <source>
        <dbReference type="ARBA" id="ARBA00023136"/>
    </source>
</evidence>
<feature type="transmembrane region" description="Helical" evidence="6">
    <location>
        <begin position="247"/>
        <end position="265"/>
    </location>
</feature>
<name>A0A1W1WL97_SULTA</name>
<feature type="transmembrane region" description="Helical" evidence="6">
    <location>
        <begin position="133"/>
        <end position="151"/>
    </location>
</feature>
<feature type="transmembrane region" description="Helical" evidence="6">
    <location>
        <begin position="217"/>
        <end position="235"/>
    </location>
</feature>
<evidence type="ECO:0000313" key="8">
    <source>
        <dbReference type="Proteomes" id="UP000192660"/>
    </source>
</evidence>
<feature type="transmembrane region" description="Helical" evidence="6">
    <location>
        <begin position="364"/>
        <end position="383"/>
    </location>
</feature>
<keyword evidence="2" id="KW-1003">Cell membrane</keyword>
<dbReference type="GO" id="GO:0005886">
    <property type="term" value="C:plasma membrane"/>
    <property type="evidence" value="ECO:0007669"/>
    <property type="project" value="UniProtKB-SubCell"/>
</dbReference>
<organism evidence="7 8">
    <name type="scientific">Sulfobacillus thermosulfidooxidans (strain DSM 9293 / VKM B-1269 / AT-1)</name>
    <dbReference type="NCBI Taxonomy" id="929705"/>
    <lineage>
        <taxon>Bacteria</taxon>
        <taxon>Bacillati</taxon>
        <taxon>Bacillota</taxon>
        <taxon>Clostridia</taxon>
        <taxon>Eubacteriales</taxon>
        <taxon>Clostridiales Family XVII. Incertae Sedis</taxon>
        <taxon>Sulfobacillus</taxon>
    </lineage>
</organism>
<dbReference type="PANTHER" id="PTHR23513:SF11">
    <property type="entry name" value="STAPHYLOFERRIN A TRANSPORTER"/>
    <property type="match status" value="1"/>
</dbReference>
<evidence type="ECO:0000256" key="4">
    <source>
        <dbReference type="ARBA" id="ARBA00022989"/>
    </source>
</evidence>
<keyword evidence="3 6" id="KW-0812">Transmembrane</keyword>
<dbReference type="PANTHER" id="PTHR23513">
    <property type="entry name" value="INTEGRAL MEMBRANE EFFLUX PROTEIN-RELATED"/>
    <property type="match status" value="1"/>
</dbReference>
<sequence length="395" mass="43423">MPDGHYRQFLWVVFLNYFVQNSWSVLLLWRVLEKTHSAEWMAFALMLGTVADVFVGLLGPQRGGGQSIATVILFQTLIMGVGVFLAPPSLVGLLVVAFINGWLSGRIVPLLQAHLMRHTPMNRLRQASRGYELASRFGILLGPLAAGWGLANLSFSRLVLSITVLLTTAFLLVKPLHTTWSGLPRPVHQQKSLPQFMVAVRQITHDSFLRLALAIRGLNNLLWPAFTLGIPLLVLKQWHHGSLGYGVIRSTWGLSTIIGTVWLLPQIRGSLKKFYFVSWTMTGIGFALLALSPSYYWALGAAIVGAIASPAVHVALDTHIGEHIPALDQGHVFAVQQFVMSGLGVMGLGVMAALYKVFHPQTVLSLTGMVMISAAVIGFWYYSRHVVPNQPEMST</sequence>
<evidence type="ECO:0000256" key="2">
    <source>
        <dbReference type="ARBA" id="ARBA00022475"/>
    </source>
</evidence>
<feature type="transmembrane region" description="Helical" evidence="6">
    <location>
        <begin position="9"/>
        <end position="29"/>
    </location>
</feature>
<dbReference type="SUPFAM" id="SSF103473">
    <property type="entry name" value="MFS general substrate transporter"/>
    <property type="match status" value="1"/>
</dbReference>
<dbReference type="OrthoDB" id="9893003at2"/>
<feature type="transmembrane region" description="Helical" evidence="6">
    <location>
        <begin position="297"/>
        <end position="316"/>
    </location>
</feature>
<dbReference type="Proteomes" id="UP000192660">
    <property type="component" value="Unassembled WGS sequence"/>
</dbReference>
<proteinExistence type="predicted"/>
<keyword evidence="8" id="KW-1185">Reference proteome</keyword>